<keyword evidence="2" id="KW-1185">Reference proteome</keyword>
<gene>
    <name evidence="1" type="ORF">NB231_16623</name>
</gene>
<dbReference type="STRING" id="314278.NB231_16623"/>
<organism evidence="1 2">
    <name type="scientific">Nitrococcus mobilis Nb-231</name>
    <dbReference type="NCBI Taxonomy" id="314278"/>
    <lineage>
        <taxon>Bacteria</taxon>
        <taxon>Pseudomonadati</taxon>
        <taxon>Pseudomonadota</taxon>
        <taxon>Gammaproteobacteria</taxon>
        <taxon>Chromatiales</taxon>
        <taxon>Ectothiorhodospiraceae</taxon>
        <taxon>Nitrococcus</taxon>
    </lineage>
</organism>
<reference evidence="1 2" key="1">
    <citation type="submission" date="2006-02" db="EMBL/GenBank/DDBJ databases">
        <authorList>
            <person name="Waterbury J."/>
            <person name="Ferriera S."/>
            <person name="Johnson J."/>
            <person name="Kravitz S."/>
            <person name="Halpern A."/>
            <person name="Remington K."/>
            <person name="Beeson K."/>
            <person name="Tran B."/>
            <person name="Rogers Y.-H."/>
            <person name="Friedman R."/>
            <person name="Venter J.C."/>
        </authorList>
    </citation>
    <scope>NUCLEOTIDE SEQUENCE [LARGE SCALE GENOMIC DNA]</scope>
    <source>
        <strain evidence="1 2">Nb-231</strain>
    </source>
</reference>
<comment type="caution">
    <text evidence="1">The sequence shown here is derived from an EMBL/GenBank/DDBJ whole genome shotgun (WGS) entry which is preliminary data.</text>
</comment>
<proteinExistence type="predicted"/>
<sequence length="53" mass="6117">MRDYWNRFVRDQEHLDAVIAYIHANPVAAGLCPRPDDWPWSSARFSGRSGKAE</sequence>
<dbReference type="EMBL" id="AAOF01000001">
    <property type="protein sequence ID" value="EAR23463.1"/>
    <property type="molecule type" value="Genomic_DNA"/>
</dbReference>
<evidence type="ECO:0000313" key="2">
    <source>
        <dbReference type="Proteomes" id="UP000003374"/>
    </source>
</evidence>
<name>A4BMC5_9GAMM</name>
<dbReference type="Proteomes" id="UP000003374">
    <property type="component" value="Unassembled WGS sequence"/>
</dbReference>
<dbReference type="Gene3D" id="3.30.70.1290">
    <property type="entry name" value="Transposase IS200-like"/>
    <property type="match status" value="1"/>
</dbReference>
<dbReference type="GO" id="GO:0003677">
    <property type="term" value="F:DNA binding"/>
    <property type="evidence" value="ECO:0007669"/>
    <property type="project" value="InterPro"/>
</dbReference>
<dbReference type="InterPro" id="IPR036515">
    <property type="entry name" value="Transposase_17_sf"/>
</dbReference>
<evidence type="ECO:0008006" key="3">
    <source>
        <dbReference type="Google" id="ProtNLM"/>
    </source>
</evidence>
<evidence type="ECO:0000313" key="1">
    <source>
        <dbReference type="EMBL" id="EAR23463.1"/>
    </source>
</evidence>
<dbReference type="AlphaFoldDB" id="A4BMC5"/>
<protein>
    <recommendedName>
        <fullName evidence="3">Transposase</fullName>
    </recommendedName>
</protein>
<accession>A4BMC5</accession>
<dbReference type="HOGENOM" id="CLU_3063951_0_0_6"/>
<dbReference type="GO" id="GO:0004803">
    <property type="term" value="F:transposase activity"/>
    <property type="evidence" value="ECO:0007669"/>
    <property type="project" value="InterPro"/>
</dbReference>
<dbReference type="GO" id="GO:0006313">
    <property type="term" value="P:DNA transposition"/>
    <property type="evidence" value="ECO:0007669"/>
    <property type="project" value="InterPro"/>
</dbReference>
<dbReference type="SUPFAM" id="SSF143422">
    <property type="entry name" value="Transposase IS200-like"/>
    <property type="match status" value="1"/>
</dbReference>